<dbReference type="Pfam" id="PF07648">
    <property type="entry name" value="Kazal_2"/>
    <property type="match status" value="1"/>
</dbReference>
<dbReference type="GO" id="GO:0005576">
    <property type="term" value="C:extracellular region"/>
    <property type="evidence" value="ECO:0007669"/>
    <property type="project" value="TreeGrafter"/>
</dbReference>
<reference evidence="6" key="1">
    <citation type="submission" date="2005-01" db="EMBL/GenBank/DDBJ databases">
        <authorList>
            <person name="Cao J.-X."/>
            <person name="Dai J.-Q."/>
            <person name="Dai Z.-M."/>
            <person name="Liu J."/>
            <person name="Yang W.-J."/>
        </authorList>
    </citation>
    <scope>NUCLEOTIDE SEQUENCE</scope>
</reference>
<feature type="signal peptide" evidence="4">
    <location>
        <begin position="1"/>
        <end position="21"/>
    </location>
</feature>
<dbReference type="AlphaFoldDB" id="Q1EF71"/>
<dbReference type="PANTHER" id="PTHR10913">
    <property type="entry name" value="FOLLISTATIN-RELATED"/>
    <property type="match status" value="1"/>
</dbReference>
<sequence>MKLYIFTFCLAASILVGFSSGEYRFLVSPLCPVRCTLRYIPVCGSDGRTYGNKCHLDNARLCDNSNVQVVHEGECKQDYCAPVVRCPPVIKAVCANDGQTYLNECFAKVAACGFPNLKIVHSGLCGPRPKTEVW</sequence>
<dbReference type="InterPro" id="IPR036058">
    <property type="entry name" value="Kazal_dom_sf"/>
</dbReference>
<evidence type="ECO:0000256" key="3">
    <source>
        <dbReference type="ARBA" id="ARBA00023157"/>
    </source>
</evidence>
<dbReference type="GO" id="GO:0030154">
    <property type="term" value="P:cell differentiation"/>
    <property type="evidence" value="ECO:0007669"/>
    <property type="project" value="TreeGrafter"/>
</dbReference>
<feature type="domain" description="Kazal-like" evidence="5">
    <location>
        <begin position="78"/>
        <end position="127"/>
    </location>
</feature>
<evidence type="ECO:0000256" key="2">
    <source>
        <dbReference type="ARBA" id="ARBA00022900"/>
    </source>
</evidence>
<keyword evidence="1" id="KW-0646">Protease inhibitor</keyword>
<dbReference type="Gene3D" id="3.30.60.30">
    <property type="match status" value="2"/>
</dbReference>
<name>Q1EF71_MACRS</name>
<dbReference type="SMART" id="SM00280">
    <property type="entry name" value="KAZAL"/>
    <property type="match status" value="2"/>
</dbReference>
<dbReference type="PANTHER" id="PTHR10913:SF45">
    <property type="entry name" value="FOLLISTATIN, ISOFORM A-RELATED"/>
    <property type="match status" value="1"/>
</dbReference>
<feature type="domain" description="Kazal-like" evidence="5">
    <location>
        <begin position="25"/>
        <end position="77"/>
    </location>
</feature>
<feature type="chain" id="PRO_5004188626" evidence="4">
    <location>
        <begin position="22"/>
        <end position="134"/>
    </location>
</feature>
<gene>
    <name evidence="6" type="primary">MRTKPI</name>
</gene>
<evidence type="ECO:0000313" key="6">
    <source>
        <dbReference type="EMBL" id="AAX83134.1"/>
    </source>
</evidence>
<protein>
    <submittedName>
        <fullName evidence="6">Male reproductive tract-specific Kazal-type proteinase inhibitor</fullName>
    </submittedName>
</protein>
<accession>Q1EF71</accession>
<dbReference type="PROSITE" id="PS51465">
    <property type="entry name" value="KAZAL_2"/>
    <property type="match status" value="2"/>
</dbReference>
<reference evidence="6" key="2">
    <citation type="journal article" date="2007" name="Mar. Biotechnol.">
        <title>A male reproduction-related Kazal-type peptidase inhibitor gene in the prawn, Macrobrachium rosenbergii: molecular characterization and expression patterns.</title>
        <authorList>
            <person name="Cao J.X."/>
            <person name="Dai J.Q."/>
            <person name="Dai Z.M."/>
            <person name="Yin G.L."/>
            <person name="Yang W.J."/>
        </authorList>
    </citation>
    <scope>NUCLEOTIDE SEQUENCE</scope>
</reference>
<dbReference type="InterPro" id="IPR050653">
    <property type="entry name" value="Prot_Inhib_GrowthFact_Antg"/>
</dbReference>
<dbReference type="EMBL" id="AY885242">
    <property type="protein sequence ID" value="AAX83134.1"/>
    <property type="molecule type" value="mRNA"/>
</dbReference>
<dbReference type="CDD" id="cd00104">
    <property type="entry name" value="KAZAL_FS"/>
    <property type="match status" value="2"/>
</dbReference>
<organism evidence="6">
    <name type="scientific">Macrobrachium rosenbergii</name>
    <name type="common">Giant fresh water prawn</name>
    <dbReference type="NCBI Taxonomy" id="79674"/>
    <lineage>
        <taxon>Eukaryota</taxon>
        <taxon>Metazoa</taxon>
        <taxon>Ecdysozoa</taxon>
        <taxon>Arthropoda</taxon>
        <taxon>Crustacea</taxon>
        <taxon>Multicrustacea</taxon>
        <taxon>Malacostraca</taxon>
        <taxon>Eumalacostraca</taxon>
        <taxon>Eucarida</taxon>
        <taxon>Decapoda</taxon>
        <taxon>Pleocyemata</taxon>
        <taxon>Caridea</taxon>
        <taxon>Palaemonoidea</taxon>
        <taxon>Palaemonidae</taxon>
        <taxon>Macrobrachium</taxon>
    </lineage>
</organism>
<dbReference type="SUPFAM" id="SSF100895">
    <property type="entry name" value="Kazal-type serine protease inhibitors"/>
    <property type="match status" value="2"/>
</dbReference>
<evidence type="ECO:0000256" key="1">
    <source>
        <dbReference type="ARBA" id="ARBA00022690"/>
    </source>
</evidence>
<proteinExistence type="evidence at transcript level"/>
<dbReference type="Pfam" id="PF00050">
    <property type="entry name" value="Kazal_1"/>
    <property type="match status" value="1"/>
</dbReference>
<dbReference type="InterPro" id="IPR002350">
    <property type="entry name" value="Kazal_dom"/>
</dbReference>
<keyword evidence="2" id="KW-0722">Serine protease inhibitor</keyword>
<keyword evidence="3" id="KW-1015">Disulfide bond</keyword>
<evidence type="ECO:0000256" key="4">
    <source>
        <dbReference type="SAM" id="SignalP"/>
    </source>
</evidence>
<evidence type="ECO:0000259" key="5">
    <source>
        <dbReference type="PROSITE" id="PS51465"/>
    </source>
</evidence>
<keyword evidence="4" id="KW-0732">Signal</keyword>